<dbReference type="InterPro" id="IPR049517">
    <property type="entry name" value="ACX-like_C"/>
</dbReference>
<dbReference type="InterPro" id="IPR002821">
    <property type="entry name" value="Hydantoinase_A"/>
</dbReference>
<evidence type="ECO:0000313" key="4">
    <source>
        <dbReference type="EMBL" id="PZQ16006.1"/>
    </source>
</evidence>
<dbReference type="GO" id="GO:0017168">
    <property type="term" value="F:5-oxoprolinase (ATP-hydrolyzing) activity"/>
    <property type="evidence" value="ECO:0007669"/>
    <property type="project" value="TreeGrafter"/>
</dbReference>
<name>A0A2W5KG07_ANCNO</name>
<dbReference type="Proteomes" id="UP000249577">
    <property type="component" value="Unassembled WGS sequence"/>
</dbReference>
<comment type="caution">
    <text evidence="4">The sequence shown here is derived from an EMBL/GenBank/DDBJ whole genome shotgun (WGS) entry which is preliminary data.</text>
</comment>
<gene>
    <name evidence="4" type="ORF">DI565_09365</name>
</gene>
<evidence type="ECO:0000259" key="1">
    <source>
        <dbReference type="Pfam" id="PF01968"/>
    </source>
</evidence>
<dbReference type="InterPro" id="IPR045079">
    <property type="entry name" value="Oxoprolinase-like"/>
</dbReference>
<dbReference type="PANTHER" id="PTHR11365">
    <property type="entry name" value="5-OXOPROLINASE RELATED"/>
    <property type="match status" value="1"/>
</dbReference>
<organism evidence="4 5">
    <name type="scientific">Ancylobacter novellus</name>
    <name type="common">Thiobacillus novellus</name>
    <dbReference type="NCBI Taxonomy" id="921"/>
    <lineage>
        <taxon>Bacteria</taxon>
        <taxon>Pseudomonadati</taxon>
        <taxon>Pseudomonadota</taxon>
        <taxon>Alphaproteobacteria</taxon>
        <taxon>Hyphomicrobiales</taxon>
        <taxon>Xanthobacteraceae</taxon>
        <taxon>Ancylobacter</taxon>
    </lineage>
</organism>
<feature type="domain" description="Hydantoinase A/oxoprolinase" evidence="1">
    <location>
        <begin position="198"/>
        <end position="483"/>
    </location>
</feature>
<protein>
    <submittedName>
        <fullName evidence="4">Hydantoinase</fullName>
    </submittedName>
</protein>
<dbReference type="GO" id="GO:0006749">
    <property type="term" value="P:glutathione metabolic process"/>
    <property type="evidence" value="ECO:0007669"/>
    <property type="project" value="TreeGrafter"/>
</dbReference>
<dbReference type="Pfam" id="PF05378">
    <property type="entry name" value="Hydant_A_N"/>
    <property type="match status" value="1"/>
</dbReference>
<reference evidence="4 5" key="1">
    <citation type="submission" date="2017-08" db="EMBL/GenBank/DDBJ databases">
        <title>Infants hospitalized years apart are colonized by the same room-sourced microbial strains.</title>
        <authorList>
            <person name="Brooks B."/>
            <person name="Olm M.R."/>
            <person name="Firek B.A."/>
            <person name="Baker R."/>
            <person name="Thomas B.C."/>
            <person name="Morowitz M.J."/>
            <person name="Banfield J.F."/>
        </authorList>
    </citation>
    <scope>NUCLEOTIDE SEQUENCE [LARGE SCALE GENOMIC DNA]</scope>
    <source>
        <strain evidence="4">S2_005_003_R2_43</strain>
    </source>
</reference>
<sequence length="674" mass="72501">MWRVGVDVGGTFTDLFAWEEQTGQHTTGKVLTTKKDRAIGVLQAIEAAGIALSDISYLMHGTTTATNSLIERNYPDAAFVTTEGFRDTIEIGRQHRKFLYDPYQTKPEPLIKRRNRFVIAERMSAQGQVRKELDEAAAYALADTIAERGIKSVGVAFINSYANPAHEIRMREILRERMPDAHIVISAETRPIFREHARFVTTAIRACMMPVMTTYFDRLKDGLNAGGFTGSLLILKSNGGVMGAEIAKNKPEELIESGPAGGVAYASYLCDNTAFPNIIHTDVGGTSFDASIVENGAGLITHTYELEWEVPVSVPMLDIHSVGAGGGSIGWVDEGGSLRVGPRSAGSEPGPACYGRGGTEPTITDANLLLGRLHPSLSDKFTLDVAAAERSMDSLAEKIGLSRLETAEGMVKISCETMAQAVKGVVVERARDPRDFVLASFGGAGPMHACFVAQAMNIPKVVVPAQAGVASAFGATAMNIRHDVETFLYSSLGDVDLDRLNEAYAELESRGRDLLAADGIKGDDVLITRTAQMRYVGQTYEVDSLIEGGVLTPDHLPKIAEDFHAAHKREYGVSSEDFPIAFVALGVTAIGKLESPPTFNFAQNVTSLTPPKTRPVYFNGSWEETSVYDASLVPAGAKLQGPSVVEYRDSVAVLPPKSQAIVDENGNLVVTLAA</sequence>
<evidence type="ECO:0000259" key="3">
    <source>
        <dbReference type="Pfam" id="PF19278"/>
    </source>
</evidence>
<dbReference type="PANTHER" id="PTHR11365:SF23">
    <property type="entry name" value="HYPOTHETICAL 5-OXOPROLINASE (EUROFUNG)-RELATED"/>
    <property type="match status" value="1"/>
</dbReference>
<feature type="domain" description="Hydantoinase/oxoprolinase N-terminal" evidence="2">
    <location>
        <begin position="3"/>
        <end position="177"/>
    </location>
</feature>
<dbReference type="InterPro" id="IPR008040">
    <property type="entry name" value="Hydant_A_N"/>
</dbReference>
<dbReference type="AlphaFoldDB" id="A0A2W5KG07"/>
<evidence type="ECO:0000259" key="2">
    <source>
        <dbReference type="Pfam" id="PF05378"/>
    </source>
</evidence>
<dbReference type="Pfam" id="PF19278">
    <property type="entry name" value="Hydant_A_C"/>
    <property type="match status" value="1"/>
</dbReference>
<evidence type="ECO:0000313" key="5">
    <source>
        <dbReference type="Proteomes" id="UP000249577"/>
    </source>
</evidence>
<proteinExistence type="predicted"/>
<accession>A0A2W5KG07</accession>
<feature type="domain" description="Acetophenone carboxylase-like C-terminal" evidence="3">
    <location>
        <begin position="499"/>
        <end position="665"/>
    </location>
</feature>
<dbReference type="EMBL" id="QFPN01000004">
    <property type="protein sequence ID" value="PZQ16006.1"/>
    <property type="molecule type" value="Genomic_DNA"/>
</dbReference>
<dbReference type="Pfam" id="PF01968">
    <property type="entry name" value="Hydantoinase_A"/>
    <property type="match status" value="1"/>
</dbReference>
<dbReference type="GO" id="GO:0005829">
    <property type="term" value="C:cytosol"/>
    <property type="evidence" value="ECO:0007669"/>
    <property type="project" value="TreeGrafter"/>
</dbReference>